<organism evidence="9">
    <name type="scientific">viral metagenome</name>
    <dbReference type="NCBI Taxonomy" id="1070528"/>
    <lineage>
        <taxon>unclassified sequences</taxon>
        <taxon>metagenomes</taxon>
        <taxon>organismal metagenomes</taxon>
    </lineage>
</organism>
<name>A0A6C0DY35_9ZZZZ</name>
<dbReference type="PROSITE" id="PS50880">
    <property type="entry name" value="TOPRIM"/>
    <property type="match status" value="1"/>
</dbReference>
<dbReference type="InterPro" id="IPR006171">
    <property type="entry name" value="TOPRIM_dom"/>
</dbReference>
<dbReference type="SMART" id="SM00436">
    <property type="entry name" value="TOP1Bc"/>
    <property type="match status" value="1"/>
</dbReference>
<dbReference type="InterPro" id="IPR003602">
    <property type="entry name" value="Topo_IA_DNA-bd_dom"/>
</dbReference>
<keyword evidence="4" id="KW-0799">Topoisomerase</keyword>
<dbReference type="Pfam" id="PF01131">
    <property type="entry name" value="Topoisom_bac"/>
    <property type="match status" value="1"/>
</dbReference>
<comment type="catalytic activity">
    <reaction evidence="1">
        <text>ATP-independent breakage of single-stranded DNA, followed by passage and rejoining.</text>
        <dbReference type="EC" id="5.6.2.1"/>
    </reaction>
</comment>
<dbReference type="InterPro" id="IPR013824">
    <property type="entry name" value="Topo_IA_cen_sub1"/>
</dbReference>
<keyword evidence="5" id="KW-0238">DNA-binding</keyword>
<feature type="domain" description="Topo IA-type catalytic" evidence="8">
    <location>
        <begin position="128"/>
        <end position="576"/>
    </location>
</feature>
<evidence type="ECO:0000256" key="4">
    <source>
        <dbReference type="ARBA" id="ARBA00023029"/>
    </source>
</evidence>
<dbReference type="Pfam" id="PF01751">
    <property type="entry name" value="Toprim"/>
    <property type="match status" value="1"/>
</dbReference>
<dbReference type="InterPro" id="IPR013826">
    <property type="entry name" value="Topo_IA_cen_sub3"/>
</dbReference>
<dbReference type="GO" id="GO:0006265">
    <property type="term" value="P:DNA topological change"/>
    <property type="evidence" value="ECO:0007669"/>
    <property type="project" value="InterPro"/>
</dbReference>
<dbReference type="SMART" id="SM00493">
    <property type="entry name" value="TOPRIM"/>
    <property type="match status" value="1"/>
</dbReference>
<dbReference type="InterPro" id="IPR000380">
    <property type="entry name" value="Topo_IA"/>
</dbReference>
<reference evidence="9" key="1">
    <citation type="journal article" date="2020" name="Nature">
        <title>Giant virus diversity and host interactions through global metagenomics.</title>
        <authorList>
            <person name="Schulz F."/>
            <person name="Roux S."/>
            <person name="Paez-Espino D."/>
            <person name="Jungbluth S."/>
            <person name="Walsh D.A."/>
            <person name="Denef V.J."/>
            <person name="McMahon K.D."/>
            <person name="Konstantinidis K.T."/>
            <person name="Eloe-Fadrosh E.A."/>
            <person name="Kyrpides N.C."/>
            <person name="Woyke T."/>
        </authorList>
    </citation>
    <scope>NUCLEOTIDE SEQUENCE</scope>
    <source>
        <strain evidence="9">GVMAG-M-3300023174-75</strain>
    </source>
</reference>
<dbReference type="PROSITE" id="PS52039">
    <property type="entry name" value="TOPO_IA_2"/>
    <property type="match status" value="1"/>
</dbReference>
<proteinExistence type="inferred from homology"/>
<dbReference type="InterPro" id="IPR023405">
    <property type="entry name" value="Topo_IA_core_domain"/>
</dbReference>
<dbReference type="GO" id="GO:0003917">
    <property type="term" value="F:DNA topoisomerase type I (single strand cut, ATP-independent) activity"/>
    <property type="evidence" value="ECO:0007669"/>
    <property type="project" value="UniProtKB-EC"/>
</dbReference>
<dbReference type="PROSITE" id="PS00396">
    <property type="entry name" value="TOPO_IA_1"/>
    <property type="match status" value="1"/>
</dbReference>
<dbReference type="Gene3D" id="3.40.50.140">
    <property type="match status" value="1"/>
</dbReference>
<protein>
    <recommendedName>
        <fullName evidence="3">DNA topoisomerase</fullName>
        <ecNumber evidence="3">5.6.2.1</ecNumber>
    </recommendedName>
</protein>
<evidence type="ECO:0000256" key="1">
    <source>
        <dbReference type="ARBA" id="ARBA00000213"/>
    </source>
</evidence>
<evidence type="ECO:0000256" key="6">
    <source>
        <dbReference type="ARBA" id="ARBA00023235"/>
    </source>
</evidence>
<dbReference type="PANTHER" id="PTHR42785:SF1">
    <property type="entry name" value="DNA TOPOISOMERASE"/>
    <property type="match status" value="1"/>
</dbReference>
<evidence type="ECO:0000256" key="3">
    <source>
        <dbReference type="ARBA" id="ARBA00012891"/>
    </source>
</evidence>
<dbReference type="Gene3D" id="1.10.290.10">
    <property type="entry name" value="Topoisomerase I, domain 4"/>
    <property type="match status" value="1"/>
</dbReference>
<feature type="domain" description="Toprim" evidence="7">
    <location>
        <begin position="3"/>
        <end position="112"/>
    </location>
</feature>
<dbReference type="AlphaFoldDB" id="A0A6C0DY35"/>
<dbReference type="SMART" id="SM00437">
    <property type="entry name" value="TOP1Ac"/>
    <property type="match status" value="1"/>
</dbReference>
<evidence type="ECO:0000259" key="7">
    <source>
        <dbReference type="PROSITE" id="PS50880"/>
    </source>
</evidence>
<dbReference type="PRINTS" id="PR00417">
    <property type="entry name" value="PRTPISMRASEI"/>
</dbReference>
<keyword evidence="6" id="KW-0413">Isomerase</keyword>
<dbReference type="PANTHER" id="PTHR42785">
    <property type="entry name" value="DNA TOPOISOMERASE, TYPE IA, CORE"/>
    <property type="match status" value="1"/>
</dbReference>
<dbReference type="InterPro" id="IPR013825">
    <property type="entry name" value="Topo_IA_cen_sub2"/>
</dbReference>
<evidence type="ECO:0000256" key="2">
    <source>
        <dbReference type="ARBA" id="ARBA00009446"/>
    </source>
</evidence>
<accession>A0A6C0DY35</accession>
<evidence type="ECO:0000313" key="9">
    <source>
        <dbReference type="EMBL" id="QHT20969.1"/>
    </source>
</evidence>
<dbReference type="InterPro" id="IPR003601">
    <property type="entry name" value="Topo_IA_2"/>
</dbReference>
<dbReference type="InterPro" id="IPR013497">
    <property type="entry name" value="Topo_IA_cen"/>
</dbReference>
<dbReference type="GO" id="GO:0003677">
    <property type="term" value="F:DNA binding"/>
    <property type="evidence" value="ECO:0007669"/>
    <property type="project" value="UniProtKB-KW"/>
</dbReference>
<dbReference type="CDD" id="cd00186">
    <property type="entry name" value="TOP1Ac"/>
    <property type="match status" value="1"/>
</dbReference>
<sequence length="787" mass="89499">MSYTLLIVESPAKCGKIESFLGPGYKVIGSYGHITHLSSLEQINIEANYKPTFNIIESKQQQITKIRKAISGARDIILATDDDREGEAIAWHITQVFNLDVTKTKRIIFHEITMQALKNALANPRTINLSLVYAQQGRQILDLLVGFTITPLLWKFITCNSKNTLSAGRCQTPALRLIYDNYKEIQASPGTLSFNSCGYFTSKNIEFVLNKNHNSHALMQEFLELSTTHDHILTKSKEKTLIQTPPAPFSTSTLQQAASNNLHMSPKDTMSCAQKLYEDGLITYMRTDSKCYCEDFIEQCKMFISTKYGAYYIAKPDDLSKLYQTETTEIVVNSAHEAIRPTNIALETLEGAEYNIKHIKLYKLIYSNSLESVMSNAEYNQLIVTISAPKDLHYKYCALENTFLGWKIVNKPCDDKYYNYLKNITEGITEYNKIICKETLKELKSHYSEAHLVQLLEQKGIGRPSTFSSLLDKIQERNYVKKEHIQGKKITTTDYTLIDATITKETTAKEFGNEKNKLVITQLGINTIEFLITHFSKLFDYEYTKLMEDDLDSIANGNKAYYDLCRECNNLIDTLILSSNLNNQDNNANTGANANSATNSVGANKLQIVIDDKHTYIIGKNGPTIKYIKEDGTFGFYGVKKTINIELLKQGHYTLEEVLDSPQESIKNLGLYKDNLVYLKYGSYGYYLECGELRKSLNSVKINVPFKELTLEDAITILDSCEPCSNSLIRKISNSLAIRKGKYGDYIFYKSEKMKKPKFLKLDEFNGDYLTSPLDTLKVWIKEKYGV</sequence>
<dbReference type="SUPFAM" id="SSF56712">
    <property type="entry name" value="Prokaryotic type I DNA topoisomerase"/>
    <property type="match status" value="1"/>
</dbReference>
<dbReference type="Gene3D" id="2.70.20.10">
    <property type="entry name" value="Topoisomerase I, domain 3"/>
    <property type="match status" value="1"/>
</dbReference>
<dbReference type="EMBL" id="MN739684">
    <property type="protein sequence ID" value="QHT20969.1"/>
    <property type="molecule type" value="Genomic_DNA"/>
</dbReference>
<evidence type="ECO:0000259" key="8">
    <source>
        <dbReference type="PROSITE" id="PS52039"/>
    </source>
</evidence>
<dbReference type="Gene3D" id="1.10.460.10">
    <property type="entry name" value="Topoisomerase I, domain 2"/>
    <property type="match status" value="1"/>
</dbReference>
<evidence type="ECO:0000256" key="5">
    <source>
        <dbReference type="ARBA" id="ARBA00023125"/>
    </source>
</evidence>
<dbReference type="EC" id="5.6.2.1" evidence="3"/>
<dbReference type="InterPro" id="IPR023406">
    <property type="entry name" value="Topo_IA_AS"/>
</dbReference>
<comment type="similarity">
    <text evidence="2">Belongs to the type IA topoisomerase family.</text>
</comment>